<dbReference type="PANTHER" id="PTHR31302:SF31">
    <property type="entry name" value="PHOSPHODIESTERASE YAEI"/>
    <property type="match status" value="1"/>
</dbReference>
<name>A0A2T1GEH1_9CYAN</name>
<feature type="domain" description="Calcineurin-like phosphoesterase" evidence="3">
    <location>
        <begin position="38"/>
        <end position="199"/>
    </location>
</feature>
<dbReference type="GO" id="GO:0046872">
    <property type="term" value="F:metal ion binding"/>
    <property type="evidence" value="ECO:0007669"/>
    <property type="project" value="UniProtKB-KW"/>
</dbReference>
<dbReference type="GO" id="GO:0016020">
    <property type="term" value="C:membrane"/>
    <property type="evidence" value="ECO:0007669"/>
    <property type="project" value="GOC"/>
</dbReference>
<organism evidence="4 5">
    <name type="scientific">Chamaesiphon polymorphus CCALA 037</name>
    <dbReference type="NCBI Taxonomy" id="2107692"/>
    <lineage>
        <taxon>Bacteria</taxon>
        <taxon>Bacillati</taxon>
        <taxon>Cyanobacteriota</taxon>
        <taxon>Cyanophyceae</taxon>
        <taxon>Gomontiellales</taxon>
        <taxon>Chamaesiphonaceae</taxon>
        <taxon>Chamaesiphon</taxon>
    </lineage>
</organism>
<evidence type="ECO:0000313" key="4">
    <source>
        <dbReference type="EMBL" id="PSB55883.1"/>
    </source>
</evidence>
<evidence type="ECO:0000256" key="1">
    <source>
        <dbReference type="ARBA" id="ARBA00022723"/>
    </source>
</evidence>
<evidence type="ECO:0000259" key="3">
    <source>
        <dbReference type="Pfam" id="PF00149"/>
    </source>
</evidence>
<accession>A0A2T1GEH1</accession>
<dbReference type="Proteomes" id="UP000238937">
    <property type="component" value="Unassembled WGS sequence"/>
</dbReference>
<dbReference type="PANTHER" id="PTHR31302">
    <property type="entry name" value="TRANSMEMBRANE PROTEIN WITH METALLOPHOSPHOESTERASE DOMAIN-RELATED"/>
    <property type="match status" value="1"/>
</dbReference>
<dbReference type="Gene3D" id="3.60.21.10">
    <property type="match status" value="1"/>
</dbReference>
<sequence>MLVFALSVYARKIEPNWLEITHIDIELPKLDRAFNGYRIVQISDLHAGDGIDRAQLEKVVELVNAQNPDLVVITGDLVSRRPRQHVNLLDTLTKLRPRDITLSVLGNHDVFNDPTPVRQAIAKAGVTLLENTVYNVQRDRSTLHIAGVGDVFAELDDLDRVLKQLPATGAAIMLAHEPDFADESAATGRFGLQLSGHSHGGQIRLPFYDGYVPDLSRKYPLGRYQVGNMIQYTNRGIGTIKIYSRFNCRPEISVFSLVASS</sequence>
<evidence type="ECO:0000256" key="2">
    <source>
        <dbReference type="ARBA" id="ARBA00022801"/>
    </source>
</evidence>
<evidence type="ECO:0000313" key="5">
    <source>
        <dbReference type="Proteomes" id="UP000238937"/>
    </source>
</evidence>
<dbReference type="GO" id="GO:0008758">
    <property type="term" value="F:UDP-2,3-diacylglucosamine hydrolase activity"/>
    <property type="evidence" value="ECO:0007669"/>
    <property type="project" value="TreeGrafter"/>
</dbReference>
<dbReference type="InterPro" id="IPR029052">
    <property type="entry name" value="Metallo-depent_PP-like"/>
</dbReference>
<comment type="caution">
    <text evidence="4">The sequence shown here is derived from an EMBL/GenBank/DDBJ whole genome shotgun (WGS) entry which is preliminary data.</text>
</comment>
<dbReference type="OrthoDB" id="9780884at2"/>
<dbReference type="Pfam" id="PF00149">
    <property type="entry name" value="Metallophos"/>
    <property type="match status" value="1"/>
</dbReference>
<gene>
    <name evidence="4" type="ORF">C7B77_13665</name>
</gene>
<dbReference type="InterPro" id="IPR004843">
    <property type="entry name" value="Calcineurin-like_PHP"/>
</dbReference>
<keyword evidence="1" id="KW-0479">Metal-binding</keyword>
<keyword evidence="5" id="KW-1185">Reference proteome</keyword>
<keyword evidence="2" id="KW-0378">Hydrolase</keyword>
<reference evidence="4 5" key="1">
    <citation type="submission" date="2018-03" db="EMBL/GenBank/DDBJ databases">
        <title>The ancient ancestry and fast evolution of plastids.</title>
        <authorList>
            <person name="Moore K.R."/>
            <person name="Magnabosco C."/>
            <person name="Momper L."/>
            <person name="Gold D.A."/>
            <person name="Bosak T."/>
            <person name="Fournier G.P."/>
        </authorList>
    </citation>
    <scope>NUCLEOTIDE SEQUENCE [LARGE SCALE GENOMIC DNA]</scope>
    <source>
        <strain evidence="4 5">CCALA 037</strain>
    </source>
</reference>
<dbReference type="CDD" id="cd07385">
    <property type="entry name" value="MPP_YkuE_C"/>
    <property type="match status" value="1"/>
</dbReference>
<dbReference type="GO" id="GO:0009245">
    <property type="term" value="P:lipid A biosynthetic process"/>
    <property type="evidence" value="ECO:0007669"/>
    <property type="project" value="TreeGrafter"/>
</dbReference>
<dbReference type="AlphaFoldDB" id="A0A2T1GEH1"/>
<dbReference type="InterPro" id="IPR051158">
    <property type="entry name" value="Metallophosphoesterase_sf"/>
</dbReference>
<dbReference type="EMBL" id="PVWO01000158">
    <property type="protein sequence ID" value="PSB55883.1"/>
    <property type="molecule type" value="Genomic_DNA"/>
</dbReference>
<protein>
    <submittedName>
        <fullName evidence="4">Serine/threonine protein phosphatase</fullName>
    </submittedName>
</protein>
<proteinExistence type="predicted"/>
<dbReference type="SUPFAM" id="SSF56300">
    <property type="entry name" value="Metallo-dependent phosphatases"/>
    <property type="match status" value="1"/>
</dbReference>